<keyword evidence="5 6" id="KW-0819">tRNA processing</keyword>
<evidence type="ECO:0000256" key="2">
    <source>
        <dbReference type="ARBA" id="ARBA00022603"/>
    </source>
</evidence>
<dbReference type="GO" id="GO:0008175">
    <property type="term" value="F:tRNA methyltransferase activity"/>
    <property type="evidence" value="ECO:0007669"/>
    <property type="project" value="UniProtKB-UniRule"/>
</dbReference>
<organism evidence="9 10">
    <name type="scientific">Temperatibacter marinus</name>
    <dbReference type="NCBI Taxonomy" id="1456591"/>
    <lineage>
        <taxon>Bacteria</taxon>
        <taxon>Pseudomonadati</taxon>
        <taxon>Pseudomonadota</taxon>
        <taxon>Alphaproteobacteria</taxon>
        <taxon>Kordiimonadales</taxon>
        <taxon>Temperatibacteraceae</taxon>
        <taxon>Temperatibacter</taxon>
    </lineage>
</organism>
<dbReference type="InterPro" id="IPR029026">
    <property type="entry name" value="tRNA_m1G_MTases_N"/>
</dbReference>
<dbReference type="HAMAP" id="MF_01885">
    <property type="entry name" value="tRNA_methyltr_TrmL"/>
    <property type="match status" value="1"/>
</dbReference>
<dbReference type="EMBL" id="CP123872">
    <property type="protein sequence ID" value="WND01609.1"/>
    <property type="molecule type" value="Genomic_DNA"/>
</dbReference>
<evidence type="ECO:0000259" key="8">
    <source>
        <dbReference type="Pfam" id="PF00588"/>
    </source>
</evidence>
<dbReference type="PANTHER" id="PTHR42971:SF1">
    <property type="entry name" value="TRNA (CYTIDINE(34)-2'-O)-METHYLTRANSFERASE"/>
    <property type="match status" value="1"/>
</dbReference>
<evidence type="ECO:0000256" key="1">
    <source>
        <dbReference type="ARBA" id="ARBA00022490"/>
    </source>
</evidence>
<feature type="binding site" evidence="6 7">
    <location>
        <position position="122"/>
    </location>
    <ligand>
        <name>S-adenosyl-L-methionine</name>
        <dbReference type="ChEBI" id="CHEBI:59789"/>
    </ligand>
</feature>
<keyword evidence="4 6" id="KW-0949">S-adenosyl-L-methionine</keyword>
<dbReference type="PANTHER" id="PTHR42971">
    <property type="entry name" value="TRNA (CYTIDINE(34)-2'-O)-METHYLTRANSFERASE"/>
    <property type="match status" value="1"/>
</dbReference>
<feature type="binding site" evidence="6 7">
    <location>
        <position position="130"/>
    </location>
    <ligand>
        <name>S-adenosyl-L-methionine</name>
        <dbReference type="ChEBI" id="CHEBI:59789"/>
    </ligand>
</feature>
<feature type="binding site" evidence="6 7">
    <location>
        <position position="102"/>
    </location>
    <ligand>
        <name>S-adenosyl-L-methionine</name>
        <dbReference type="ChEBI" id="CHEBI:59789"/>
    </ligand>
</feature>
<dbReference type="GO" id="GO:0003723">
    <property type="term" value="F:RNA binding"/>
    <property type="evidence" value="ECO:0007669"/>
    <property type="project" value="InterPro"/>
</dbReference>
<keyword evidence="1 6" id="KW-0963">Cytoplasm</keyword>
<dbReference type="InterPro" id="IPR016914">
    <property type="entry name" value="TrmL"/>
</dbReference>
<dbReference type="KEGG" id="tmk:QGN29_08555"/>
<keyword evidence="10" id="KW-1185">Reference proteome</keyword>
<comment type="subunit">
    <text evidence="6">Homodimer.</text>
</comment>
<evidence type="ECO:0000256" key="7">
    <source>
        <dbReference type="PIRSR" id="PIRSR029256-1"/>
    </source>
</evidence>
<feature type="domain" description="tRNA/rRNA methyltransferase SpoU type" evidence="8">
    <location>
        <begin position="2"/>
        <end position="141"/>
    </location>
</feature>
<feature type="binding site" evidence="6 7">
    <location>
        <position position="80"/>
    </location>
    <ligand>
        <name>S-adenosyl-L-methionine</name>
        <dbReference type="ChEBI" id="CHEBI:59789"/>
    </ligand>
</feature>
<dbReference type="Proteomes" id="UP001268683">
    <property type="component" value="Chromosome"/>
</dbReference>
<proteinExistence type="inferred from homology"/>
<evidence type="ECO:0000256" key="5">
    <source>
        <dbReference type="ARBA" id="ARBA00022694"/>
    </source>
</evidence>
<comment type="function">
    <text evidence="6">Methylates the ribose at the nucleotide 34 wobble position in the two leucyl isoacceptors tRNA(Leu)(CmAA) and tRNA(Leu)(cmnm5UmAA). Catalyzes the methyl transfer from S-adenosyl-L-methionine to the 2'-OH of the wobble nucleotide.</text>
</comment>
<evidence type="ECO:0000313" key="10">
    <source>
        <dbReference type="Proteomes" id="UP001268683"/>
    </source>
</evidence>
<dbReference type="GO" id="GO:0005737">
    <property type="term" value="C:cytoplasm"/>
    <property type="evidence" value="ECO:0007669"/>
    <property type="project" value="UniProtKB-SubCell"/>
</dbReference>
<dbReference type="GO" id="GO:0002130">
    <property type="term" value="P:wobble position ribose methylation"/>
    <property type="evidence" value="ECO:0007669"/>
    <property type="project" value="TreeGrafter"/>
</dbReference>
<comment type="catalytic activity">
    <reaction evidence="6">
        <text>cytidine(34) in tRNA + S-adenosyl-L-methionine = 2'-O-methylcytidine(34) in tRNA + S-adenosyl-L-homocysteine + H(+)</text>
        <dbReference type="Rhea" id="RHEA:43084"/>
        <dbReference type="Rhea" id="RHEA-COMP:10331"/>
        <dbReference type="Rhea" id="RHEA-COMP:10332"/>
        <dbReference type="ChEBI" id="CHEBI:15378"/>
        <dbReference type="ChEBI" id="CHEBI:57856"/>
        <dbReference type="ChEBI" id="CHEBI:59789"/>
        <dbReference type="ChEBI" id="CHEBI:74495"/>
        <dbReference type="ChEBI" id="CHEBI:82748"/>
        <dbReference type="EC" id="2.1.1.207"/>
    </reaction>
</comment>
<gene>
    <name evidence="6" type="primary">trmL</name>
    <name evidence="9" type="ORF">QGN29_08555</name>
</gene>
<evidence type="ECO:0000313" key="9">
    <source>
        <dbReference type="EMBL" id="WND01609.1"/>
    </source>
</evidence>
<evidence type="ECO:0000256" key="3">
    <source>
        <dbReference type="ARBA" id="ARBA00022679"/>
    </source>
</evidence>
<dbReference type="SUPFAM" id="SSF75217">
    <property type="entry name" value="alpha/beta knot"/>
    <property type="match status" value="1"/>
</dbReference>
<dbReference type="RefSeq" id="WP_310797437.1">
    <property type="nucleotide sequence ID" value="NZ_CP123872.1"/>
</dbReference>
<comment type="catalytic activity">
    <reaction evidence="6">
        <text>5-carboxymethylaminomethyluridine(34) in tRNA(Leu) + S-adenosyl-L-methionine = 5-carboxymethylaminomethyl-2'-O-methyluridine(34) in tRNA(Leu) + S-adenosyl-L-homocysteine + H(+)</text>
        <dbReference type="Rhea" id="RHEA:43088"/>
        <dbReference type="Rhea" id="RHEA-COMP:10333"/>
        <dbReference type="Rhea" id="RHEA-COMP:10334"/>
        <dbReference type="ChEBI" id="CHEBI:15378"/>
        <dbReference type="ChEBI" id="CHEBI:57856"/>
        <dbReference type="ChEBI" id="CHEBI:59789"/>
        <dbReference type="ChEBI" id="CHEBI:74508"/>
        <dbReference type="ChEBI" id="CHEBI:74511"/>
        <dbReference type="EC" id="2.1.1.207"/>
    </reaction>
</comment>
<protein>
    <recommendedName>
        <fullName evidence="6">tRNA (cytidine(34)-2'-O)-methyltransferase</fullName>
        <ecNumber evidence="6">2.1.1.207</ecNumber>
    </recommendedName>
    <alternativeName>
        <fullName evidence="6">tRNA (cytidine/uridine-2'-O-)-methyltransferase TrmL</fullName>
    </alternativeName>
</protein>
<sequence length="153" mass="16914">MLHIALYEPDIPQNTGTLMRLGACMNVGIHVIEPCGFPFSIKALRRSAMDYADHVDLYHHDDFADFCNWVDENHKRLVLLTTKGASPLPDFSFTQDDILLLGRESAGVPDTVHSRASERLYVPMAPGMRSLNVALAGAMVIGEALRQTKGYSV</sequence>
<keyword evidence="3 6" id="KW-0808">Transferase</keyword>
<dbReference type="AlphaFoldDB" id="A0AA52EFJ9"/>
<reference evidence="9" key="1">
    <citation type="submission" date="2023-04" db="EMBL/GenBank/DDBJ databases">
        <title>Complete genome sequence of Temperatibacter marinus.</title>
        <authorList>
            <person name="Rong J.-C."/>
            <person name="Yi M.-L."/>
            <person name="Zhao Q."/>
        </authorList>
    </citation>
    <scope>NUCLEOTIDE SEQUENCE</scope>
    <source>
        <strain evidence="9">NBRC 110045</strain>
    </source>
</reference>
<keyword evidence="2 6" id="KW-0489">Methyltransferase</keyword>
<dbReference type="EC" id="2.1.1.207" evidence="6"/>
<dbReference type="GO" id="GO:0008757">
    <property type="term" value="F:S-adenosylmethionine-dependent methyltransferase activity"/>
    <property type="evidence" value="ECO:0007669"/>
    <property type="project" value="UniProtKB-UniRule"/>
</dbReference>
<comment type="subcellular location">
    <subcellularLocation>
        <location evidence="6">Cytoplasm</location>
    </subcellularLocation>
</comment>
<accession>A0AA52EFJ9</accession>
<dbReference type="InterPro" id="IPR001537">
    <property type="entry name" value="SpoU_MeTrfase"/>
</dbReference>
<evidence type="ECO:0000256" key="4">
    <source>
        <dbReference type="ARBA" id="ARBA00022691"/>
    </source>
</evidence>
<dbReference type="Pfam" id="PF00588">
    <property type="entry name" value="SpoU_methylase"/>
    <property type="match status" value="1"/>
</dbReference>
<evidence type="ECO:0000256" key="6">
    <source>
        <dbReference type="HAMAP-Rule" id="MF_01885"/>
    </source>
</evidence>
<dbReference type="Gene3D" id="3.40.1280.10">
    <property type="match status" value="1"/>
</dbReference>
<name>A0AA52EFJ9_9PROT</name>
<comment type="similarity">
    <text evidence="6">Belongs to the class IV-like SAM-binding methyltransferase superfamily. RNA methyltransferase TrmH family. TrmL subfamily.</text>
</comment>
<dbReference type="PIRSF" id="PIRSF029256">
    <property type="entry name" value="SpoU_TrmH_prd"/>
    <property type="match status" value="1"/>
</dbReference>
<dbReference type="CDD" id="cd18094">
    <property type="entry name" value="SpoU-like_TrmL"/>
    <property type="match status" value="1"/>
</dbReference>
<dbReference type="InterPro" id="IPR029028">
    <property type="entry name" value="Alpha/beta_knot_MTases"/>
</dbReference>